<dbReference type="HOGENOM" id="CLU_030988_13_3_1"/>
<dbReference type="InterPro" id="IPR050113">
    <property type="entry name" value="Ub_conjugating_enzyme"/>
</dbReference>
<dbReference type="PROSITE" id="PS50127">
    <property type="entry name" value="UBC_2"/>
    <property type="match status" value="1"/>
</dbReference>
<keyword evidence="4" id="KW-0547">Nucleotide-binding</keyword>
<dbReference type="InParanoid" id="L2GJR8"/>
<dbReference type="SMART" id="SM00212">
    <property type="entry name" value="UBCc"/>
    <property type="match status" value="1"/>
</dbReference>
<evidence type="ECO:0000313" key="7">
    <source>
        <dbReference type="Proteomes" id="UP000011082"/>
    </source>
</evidence>
<organism evidence="6 7">
    <name type="scientific">Vittaforma corneae (strain ATCC 50505)</name>
    <name type="common">Microsporidian parasite</name>
    <name type="synonym">Nosema corneum</name>
    <dbReference type="NCBI Taxonomy" id="993615"/>
    <lineage>
        <taxon>Eukaryota</taxon>
        <taxon>Fungi</taxon>
        <taxon>Fungi incertae sedis</taxon>
        <taxon>Microsporidia</taxon>
        <taxon>Nosematidae</taxon>
        <taxon>Vittaforma</taxon>
    </lineage>
</organism>
<dbReference type="PROSITE" id="PS00183">
    <property type="entry name" value="UBC_1"/>
    <property type="match status" value="1"/>
</dbReference>
<dbReference type="AlphaFoldDB" id="L2GJR8"/>
<dbReference type="Pfam" id="PF00179">
    <property type="entry name" value="UQ_con"/>
    <property type="match status" value="1"/>
</dbReference>
<dbReference type="InterPro" id="IPR023313">
    <property type="entry name" value="UBQ-conjugating_AS"/>
</dbReference>
<dbReference type="Gene3D" id="3.10.110.10">
    <property type="entry name" value="Ubiquitin Conjugating Enzyme"/>
    <property type="match status" value="1"/>
</dbReference>
<keyword evidence="7" id="KW-1185">Reference proteome</keyword>
<dbReference type="Proteomes" id="UP000011082">
    <property type="component" value="Unassembled WGS sequence"/>
</dbReference>
<protein>
    <recommendedName>
        <fullName evidence="5">UBC core domain-containing protein</fullName>
    </recommendedName>
</protein>
<dbReference type="EMBL" id="JH370150">
    <property type="protein sequence ID" value="ELA41108.1"/>
    <property type="molecule type" value="Genomic_DNA"/>
</dbReference>
<dbReference type="GeneID" id="19882611"/>
<dbReference type="RefSeq" id="XP_007605346.1">
    <property type="nucleotide sequence ID" value="XM_007605284.1"/>
</dbReference>
<evidence type="ECO:0000256" key="2">
    <source>
        <dbReference type="ARBA" id="ARBA00022786"/>
    </source>
</evidence>
<keyword evidence="1" id="KW-0808">Transferase</keyword>
<gene>
    <name evidence="6" type="ORF">VICG_01901</name>
</gene>
<feature type="active site" description="Glycyl thioester intermediate" evidence="3">
    <location>
        <position position="91"/>
    </location>
</feature>
<evidence type="ECO:0000256" key="4">
    <source>
        <dbReference type="RuleBase" id="RU362109"/>
    </source>
</evidence>
<dbReference type="STRING" id="993615.L2GJR8"/>
<proteinExistence type="inferred from homology"/>
<reference evidence="7" key="1">
    <citation type="submission" date="2011-05" db="EMBL/GenBank/DDBJ databases">
        <title>The genome sequence of Vittaforma corneae strain ATCC 50505.</title>
        <authorList>
            <consortium name="The Broad Institute Genome Sequencing Platform"/>
            <person name="Cuomo C."/>
            <person name="Didier E."/>
            <person name="Bowers L."/>
            <person name="Young S.K."/>
            <person name="Zeng Q."/>
            <person name="Gargeya S."/>
            <person name="Fitzgerald M."/>
            <person name="Haas B."/>
            <person name="Abouelleil A."/>
            <person name="Alvarado L."/>
            <person name="Arachchi H.M."/>
            <person name="Berlin A."/>
            <person name="Chapman S.B."/>
            <person name="Gearin G."/>
            <person name="Goldberg J."/>
            <person name="Griggs A."/>
            <person name="Gujja S."/>
            <person name="Hansen M."/>
            <person name="Heiman D."/>
            <person name="Howarth C."/>
            <person name="Larimer J."/>
            <person name="Lui A."/>
            <person name="MacDonald P.J.P."/>
            <person name="McCowen C."/>
            <person name="Montmayeur A."/>
            <person name="Murphy C."/>
            <person name="Neiman D."/>
            <person name="Pearson M."/>
            <person name="Priest M."/>
            <person name="Roberts A."/>
            <person name="Saif S."/>
            <person name="Shea T."/>
            <person name="Sisk P."/>
            <person name="Stolte C."/>
            <person name="Sykes S."/>
            <person name="Wortman J."/>
            <person name="Nusbaum C."/>
            <person name="Birren B."/>
        </authorList>
    </citation>
    <scope>NUCLEOTIDE SEQUENCE [LARGE SCALE GENOMIC DNA]</scope>
    <source>
        <strain evidence="7">ATCC 50505</strain>
    </source>
</reference>
<accession>L2GJR8</accession>
<evidence type="ECO:0000256" key="1">
    <source>
        <dbReference type="ARBA" id="ARBA00022679"/>
    </source>
</evidence>
<evidence type="ECO:0000313" key="6">
    <source>
        <dbReference type="EMBL" id="ELA41108.1"/>
    </source>
</evidence>
<sequence>MSTNSTTETRIKKEIKMIMKSKSKEISIHPCVDDDIYKWKAIMRPSDTSLYRDTELELVIYIPENYPYAPPKIAFVTPLYHPNINSSGNICISTLSKDWSPALTIEKTLMSIMSMLDEPNPSDPLRPDAAELFLCDKEAYEKKVREVCEAVRQKKQDKNN</sequence>
<name>L2GJR8_VITCO</name>
<dbReference type="SUPFAM" id="SSF54495">
    <property type="entry name" value="UBC-like"/>
    <property type="match status" value="1"/>
</dbReference>
<evidence type="ECO:0000256" key="3">
    <source>
        <dbReference type="PROSITE-ProRule" id="PRU10133"/>
    </source>
</evidence>
<dbReference type="InterPro" id="IPR000608">
    <property type="entry name" value="UBC"/>
</dbReference>
<evidence type="ECO:0000259" key="5">
    <source>
        <dbReference type="PROSITE" id="PS50127"/>
    </source>
</evidence>
<keyword evidence="4" id="KW-0067">ATP-binding</keyword>
<dbReference type="GO" id="GO:0005524">
    <property type="term" value="F:ATP binding"/>
    <property type="evidence" value="ECO:0007669"/>
    <property type="project" value="UniProtKB-UniRule"/>
</dbReference>
<comment type="similarity">
    <text evidence="4">Belongs to the ubiquitin-conjugating enzyme family.</text>
</comment>
<dbReference type="VEuPathDB" id="MicrosporidiaDB:VICG_01901"/>
<dbReference type="InterPro" id="IPR016135">
    <property type="entry name" value="UBQ-conjugating_enzyme/RWD"/>
</dbReference>
<keyword evidence="2 4" id="KW-0833">Ubl conjugation pathway</keyword>
<dbReference type="GO" id="GO:0016740">
    <property type="term" value="F:transferase activity"/>
    <property type="evidence" value="ECO:0007669"/>
    <property type="project" value="UniProtKB-KW"/>
</dbReference>
<dbReference type="OrthoDB" id="7851174at2759"/>
<dbReference type="OMA" id="NFHWQAT"/>
<dbReference type="PANTHER" id="PTHR24067">
    <property type="entry name" value="UBIQUITIN-CONJUGATING ENZYME E2"/>
    <property type="match status" value="1"/>
</dbReference>
<feature type="domain" description="UBC core" evidence="5">
    <location>
        <begin position="6"/>
        <end position="153"/>
    </location>
</feature>